<dbReference type="SUPFAM" id="SSF57903">
    <property type="entry name" value="FYVE/PHD zinc finger"/>
    <property type="match status" value="1"/>
</dbReference>
<dbReference type="AlphaFoldDB" id="A0A9W9FV23"/>
<dbReference type="OrthoDB" id="5370011at2759"/>
<feature type="compositionally biased region" description="Basic and acidic residues" evidence="1">
    <location>
        <begin position="266"/>
        <end position="275"/>
    </location>
</feature>
<evidence type="ECO:0000256" key="1">
    <source>
        <dbReference type="SAM" id="MobiDB-lite"/>
    </source>
</evidence>
<feature type="region of interest" description="Disordered" evidence="1">
    <location>
        <begin position="251"/>
        <end position="275"/>
    </location>
</feature>
<feature type="compositionally biased region" description="Low complexity" evidence="1">
    <location>
        <begin position="46"/>
        <end position="55"/>
    </location>
</feature>
<name>A0A9W9FV23_9EURO</name>
<protein>
    <recommendedName>
        <fullName evidence="4">Zinc finger, FYVE/PHD-type</fullName>
    </recommendedName>
</protein>
<gene>
    <name evidence="2" type="ORF">N7456_003584</name>
</gene>
<evidence type="ECO:0000313" key="2">
    <source>
        <dbReference type="EMBL" id="KAJ5106909.1"/>
    </source>
</evidence>
<dbReference type="InterPro" id="IPR011011">
    <property type="entry name" value="Znf_FYVE_PHD"/>
</dbReference>
<organism evidence="2 3">
    <name type="scientific">Penicillium angulare</name>
    <dbReference type="NCBI Taxonomy" id="116970"/>
    <lineage>
        <taxon>Eukaryota</taxon>
        <taxon>Fungi</taxon>
        <taxon>Dikarya</taxon>
        <taxon>Ascomycota</taxon>
        <taxon>Pezizomycotina</taxon>
        <taxon>Eurotiomycetes</taxon>
        <taxon>Eurotiomycetidae</taxon>
        <taxon>Eurotiales</taxon>
        <taxon>Aspergillaceae</taxon>
        <taxon>Penicillium</taxon>
    </lineage>
</organism>
<keyword evidence="3" id="KW-1185">Reference proteome</keyword>
<evidence type="ECO:0008006" key="4">
    <source>
        <dbReference type="Google" id="ProtNLM"/>
    </source>
</evidence>
<dbReference type="EMBL" id="JAPQKH010000003">
    <property type="protein sequence ID" value="KAJ5106909.1"/>
    <property type="molecule type" value="Genomic_DNA"/>
</dbReference>
<proteinExistence type="predicted"/>
<feature type="region of interest" description="Disordered" evidence="1">
    <location>
        <begin position="27"/>
        <end position="55"/>
    </location>
</feature>
<sequence length="343" mass="38503">MSPQDNPGRPDGDKPEGLSKYLKRMRTVLRPRSSSKRQSVATLPDVPASSSTPAAAVVATTTPLRISTGAEPTMLTDYSTVQQEKARALFTKYGLTLEPGEWKSPTDLQLTRVTKPIRMRVRRTCHRCETTFGPDKVCVNCQHPRCKKCPRTPPIQEKNPKEYPSVSISKSKIPEIRAQHGGLAYTPHLRYTGDPNAPLTMPSRSGKDLVKKNVGQRVRRICHGCDTVFAPGSKECANCNHVRCKRCPREPPKLDKHPDGYPGDVDPPKLKPDRTFRKPRQRVHYICHVCETDYNEGANTCGKCGQAKCSETIRIPPKKIKREPDPEILRRVEEKLASLNIQR</sequence>
<accession>A0A9W9FV23</accession>
<reference evidence="2" key="2">
    <citation type="journal article" date="2023" name="IMA Fungus">
        <title>Comparative genomic study of the Penicillium genus elucidates a diverse pangenome and 15 lateral gene transfer events.</title>
        <authorList>
            <person name="Petersen C."/>
            <person name="Sorensen T."/>
            <person name="Nielsen M.R."/>
            <person name="Sondergaard T.E."/>
            <person name="Sorensen J.L."/>
            <person name="Fitzpatrick D.A."/>
            <person name="Frisvad J.C."/>
            <person name="Nielsen K.L."/>
        </authorList>
    </citation>
    <scope>NUCLEOTIDE SEQUENCE</scope>
    <source>
        <strain evidence="2">IBT 30069</strain>
    </source>
</reference>
<reference evidence="2" key="1">
    <citation type="submission" date="2022-11" db="EMBL/GenBank/DDBJ databases">
        <authorList>
            <person name="Petersen C."/>
        </authorList>
    </citation>
    <scope>NUCLEOTIDE SEQUENCE</scope>
    <source>
        <strain evidence="2">IBT 30069</strain>
    </source>
</reference>
<dbReference type="Proteomes" id="UP001149165">
    <property type="component" value="Unassembled WGS sequence"/>
</dbReference>
<evidence type="ECO:0000313" key="3">
    <source>
        <dbReference type="Proteomes" id="UP001149165"/>
    </source>
</evidence>
<comment type="caution">
    <text evidence="2">The sequence shown here is derived from an EMBL/GenBank/DDBJ whole genome shotgun (WGS) entry which is preliminary data.</text>
</comment>